<evidence type="ECO:0000256" key="7">
    <source>
        <dbReference type="ARBA" id="ARBA00022840"/>
    </source>
</evidence>
<name>A0AAV9I7A1_9RHOD</name>
<keyword evidence="2" id="KW-0813">Transport</keyword>
<dbReference type="EMBL" id="JANCYU010000008">
    <property type="protein sequence ID" value="KAK4522771.1"/>
    <property type="molecule type" value="Genomic_DNA"/>
</dbReference>
<keyword evidence="6" id="KW-0256">Endoplasmic reticulum</keyword>
<dbReference type="AlphaFoldDB" id="A0AAV9I7A1"/>
<feature type="region of interest" description="Disordered" evidence="8">
    <location>
        <begin position="113"/>
        <end position="132"/>
    </location>
</feature>
<dbReference type="Proteomes" id="UP001300502">
    <property type="component" value="Unassembled WGS sequence"/>
</dbReference>
<evidence type="ECO:0000313" key="11">
    <source>
        <dbReference type="Proteomes" id="UP001300502"/>
    </source>
</evidence>
<evidence type="ECO:0000256" key="5">
    <source>
        <dbReference type="ARBA" id="ARBA00022801"/>
    </source>
</evidence>
<evidence type="ECO:0000259" key="9">
    <source>
        <dbReference type="Pfam" id="PF02374"/>
    </source>
</evidence>
<dbReference type="PANTHER" id="PTHR10803:SF3">
    <property type="entry name" value="ATPASE GET3"/>
    <property type="match status" value="1"/>
</dbReference>
<gene>
    <name evidence="10" type="ORF">GAYE_PCTG30G0661</name>
</gene>
<comment type="caution">
    <text evidence="10">The sequence shown here is derived from an EMBL/GenBank/DDBJ whole genome shotgun (WGS) entry which is preliminary data.</text>
</comment>
<evidence type="ECO:0000313" key="10">
    <source>
        <dbReference type="EMBL" id="KAK4522771.1"/>
    </source>
</evidence>
<evidence type="ECO:0000256" key="4">
    <source>
        <dbReference type="ARBA" id="ARBA00022741"/>
    </source>
</evidence>
<dbReference type="NCBIfam" id="TIGR00345">
    <property type="entry name" value="GET3_arsA_TRC40"/>
    <property type="match status" value="2"/>
</dbReference>
<dbReference type="InterPro" id="IPR016300">
    <property type="entry name" value="ATPase_ArsA/GET3"/>
</dbReference>
<feature type="compositionally biased region" description="Polar residues" evidence="8">
    <location>
        <begin position="113"/>
        <end position="125"/>
    </location>
</feature>
<dbReference type="GO" id="GO:0005524">
    <property type="term" value="F:ATP binding"/>
    <property type="evidence" value="ECO:0007669"/>
    <property type="project" value="UniProtKB-KW"/>
</dbReference>
<dbReference type="InterPro" id="IPR025723">
    <property type="entry name" value="ArsA/GET3_ATPase-like"/>
</dbReference>
<dbReference type="SUPFAM" id="SSF52540">
    <property type="entry name" value="P-loop containing nucleoside triphosphate hydrolases"/>
    <property type="match status" value="2"/>
</dbReference>
<dbReference type="CDD" id="cd02035">
    <property type="entry name" value="ArsA"/>
    <property type="match status" value="2"/>
</dbReference>
<keyword evidence="4" id="KW-0547">Nucleotide-binding</keyword>
<dbReference type="Gene3D" id="3.40.50.300">
    <property type="entry name" value="P-loop containing nucleotide triphosphate hydrolases"/>
    <property type="match status" value="2"/>
</dbReference>
<dbReference type="GO" id="GO:0016887">
    <property type="term" value="F:ATP hydrolysis activity"/>
    <property type="evidence" value="ECO:0007669"/>
    <property type="project" value="InterPro"/>
</dbReference>
<evidence type="ECO:0000256" key="1">
    <source>
        <dbReference type="ARBA" id="ARBA00011040"/>
    </source>
</evidence>
<keyword evidence="7" id="KW-0067">ATP-binding</keyword>
<evidence type="ECO:0000256" key="2">
    <source>
        <dbReference type="ARBA" id="ARBA00022448"/>
    </source>
</evidence>
<evidence type="ECO:0000256" key="3">
    <source>
        <dbReference type="ARBA" id="ARBA00022490"/>
    </source>
</evidence>
<dbReference type="GO" id="GO:0071816">
    <property type="term" value="P:tail-anchored membrane protein insertion into ER membrane"/>
    <property type="evidence" value="ECO:0007669"/>
    <property type="project" value="TreeGrafter"/>
</dbReference>
<dbReference type="Pfam" id="PF02374">
    <property type="entry name" value="ArsA_ATPase"/>
    <property type="match status" value="2"/>
</dbReference>
<dbReference type="FunFam" id="3.40.50.300:FF:001459">
    <property type="entry name" value="ATPase ASNA1 homolog"/>
    <property type="match status" value="2"/>
</dbReference>
<dbReference type="InterPro" id="IPR027417">
    <property type="entry name" value="P-loop_NTPase"/>
</dbReference>
<keyword evidence="3" id="KW-0963">Cytoplasm</keyword>
<feature type="domain" description="ArsA/GET3 Anion-transporting ATPase-like" evidence="9">
    <location>
        <begin position="382"/>
        <end position="704"/>
    </location>
</feature>
<accession>A0AAV9I7A1</accession>
<proteinExistence type="inferred from homology"/>
<comment type="similarity">
    <text evidence="1">Belongs to the arsA ATPase family.</text>
</comment>
<evidence type="ECO:0000256" key="8">
    <source>
        <dbReference type="SAM" id="MobiDB-lite"/>
    </source>
</evidence>
<keyword evidence="11" id="KW-1185">Reference proteome</keyword>
<sequence length="714" mass="79474">MKAARLVDVLLQSEVSWIFVGGKGGVGKTSTSASLAVELARKDKSVLLISTDPAHNLSDTFAQQLSGEPTRIDGVPKLYAMEVDSSSLNNQSIKQLVGLLRDSGRQVFGQTLFGSSGDSSQNEQQSAEDMESLLEKLSSSVPGIDEALAFATMIEYVENMRFDKVVFDTAPTGHTLRLLNFPSLLDKGLTQVWNWSSQFGSLFQSMGGLLGLQNDVFGQLRSNLERLRDLTLKVIQQFRDPKKTTFIAVCIPEFLPIYETERLLQDLKKFGIECKYVVVNHVIDESIQLGMNPEQLFSARVKVQNKYLEKIRDLYASDFHVTKVPLLSNEVRGLSAISSFAKLLLGANNPFYKEFQMEESRSLDIEEYPPTLQNILDESSLQWIFVGGKGGVGKTSVSSALATLLSERNQGRVLLVSTDPAHNLSDAFSQSFSSSPTAVEGNTQLDVMEVSPNLEDLLASDLDGDVPLNIPGLGNFGNVRDRIRDIFSDMISSIPGIDEAISFGHIMRFIRSKDYKVVVFDTAPTGHTLRLLSFPSILDSGLGWLSSLQEQFLPLLQSAAAMMQSMNTGGAENFSPADIQNLMKQKLQELKTTIEIVQEQFRDPTRTTFICVTIAEALSIYETERLVQQLASYEMDCRNIVVNQLFDPQEEQKSEALLIRARMQQKYLDQVHQLYSGEMCLIKAPLLPEELNGLEQLEKFANYLKLEEHPVNES</sequence>
<keyword evidence="5" id="KW-0378">Hydrolase</keyword>
<dbReference type="GO" id="GO:0043529">
    <property type="term" value="C:GET complex"/>
    <property type="evidence" value="ECO:0007669"/>
    <property type="project" value="TreeGrafter"/>
</dbReference>
<protein>
    <recommendedName>
        <fullName evidence="9">ArsA/GET3 Anion-transporting ATPase-like domain-containing protein</fullName>
    </recommendedName>
</protein>
<evidence type="ECO:0000256" key="6">
    <source>
        <dbReference type="ARBA" id="ARBA00022824"/>
    </source>
</evidence>
<organism evidence="10 11">
    <name type="scientific">Galdieria yellowstonensis</name>
    <dbReference type="NCBI Taxonomy" id="3028027"/>
    <lineage>
        <taxon>Eukaryota</taxon>
        <taxon>Rhodophyta</taxon>
        <taxon>Bangiophyceae</taxon>
        <taxon>Galdieriales</taxon>
        <taxon>Galdieriaceae</taxon>
        <taxon>Galdieria</taxon>
    </lineage>
</organism>
<reference evidence="10 11" key="1">
    <citation type="submission" date="2022-07" db="EMBL/GenBank/DDBJ databases">
        <title>Genome-wide signatures of adaptation to extreme environments.</title>
        <authorList>
            <person name="Cho C.H."/>
            <person name="Yoon H.S."/>
        </authorList>
    </citation>
    <scope>NUCLEOTIDE SEQUENCE [LARGE SCALE GENOMIC DNA]</scope>
    <source>
        <strain evidence="10 11">108.79 E11</strain>
    </source>
</reference>
<dbReference type="PANTHER" id="PTHR10803">
    <property type="entry name" value="ARSENICAL PUMP-DRIVING ATPASE ARSENITE-TRANSLOCATING ATPASE"/>
    <property type="match status" value="1"/>
</dbReference>
<feature type="domain" description="ArsA/GET3 Anion-transporting ATPase-like" evidence="9">
    <location>
        <begin position="16"/>
        <end position="345"/>
    </location>
</feature>